<name>A0A7H9AV63_ZYGMR</name>
<dbReference type="Pfam" id="PF02213">
    <property type="entry name" value="GYF"/>
    <property type="match status" value="1"/>
</dbReference>
<protein>
    <recommendedName>
        <fullName evidence="2">GYF domain-containing protein</fullName>
    </recommendedName>
</protein>
<dbReference type="PROSITE" id="PS50829">
    <property type="entry name" value="GYF"/>
    <property type="match status" value="1"/>
</dbReference>
<dbReference type="SUPFAM" id="SSF55277">
    <property type="entry name" value="GYF domain"/>
    <property type="match status" value="1"/>
</dbReference>
<feature type="region of interest" description="Disordered" evidence="1">
    <location>
        <begin position="1"/>
        <end position="36"/>
    </location>
</feature>
<evidence type="ECO:0000259" key="2">
    <source>
        <dbReference type="PROSITE" id="PS50829"/>
    </source>
</evidence>
<evidence type="ECO:0000313" key="3">
    <source>
        <dbReference type="EMBL" id="QLG70175.1"/>
    </source>
</evidence>
<evidence type="ECO:0000313" key="4">
    <source>
        <dbReference type="Proteomes" id="UP000509704"/>
    </source>
</evidence>
<sequence length="377" mass="43986">MSSYEFSSSDPLKVRKKAVESDEDDESLEDLVEENGFLSKSVSQRIKRHKYLASYNSDSSEDDESDSDGPVRQREGTGAITEGQDSEDKNDMFSLEDEEEVGNEGNEERKARRLKALDINKFNEENLKNLGSETDDVGFNEEEGSIRIEAFNIEEESKRGMFDEDGNYMEAEEHEDDVFQDQDMWIRDFKDVSKTAEAQKKLAKSQVQQQRESQKRKKIYMLDEALIRLQYLLSKDDTVLDTLGKYNKLREKQARQKVLDSSGRNVKEYVVNAINLLADLVAILESKGVSNVYELNRPHIETLIKEESLTAETTDNYKTGLWHFKWMSKMDDIHGLYTNYQMQYWKQTYFNHKVVVKYRDEQDEKSNWLDIDCVTFM</sequence>
<dbReference type="GeneID" id="59233811"/>
<dbReference type="EMBL" id="CP058604">
    <property type="protein sequence ID" value="QLG70175.1"/>
    <property type="molecule type" value="Genomic_DNA"/>
</dbReference>
<feature type="compositionally biased region" description="Polar residues" evidence="1">
    <location>
        <begin position="1"/>
        <end position="10"/>
    </location>
</feature>
<dbReference type="PANTHER" id="PTHR13138">
    <property type="entry name" value="PROTEIN LIN1"/>
    <property type="match status" value="1"/>
</dbReference>
<gene>
    <name evidence="3" type="ORF">HG535_0A01140</name>
</gene>
<dbReference type="Proteomes" id="UP000509704">
    <property type="component" value="Chromosome 1"/>
</dbReference>
<dbReference type="KEGG" id="zmk:HG535_0A01140"/>
<reference evidence="3 4" key="1">
    <citation type="submission" date="2020-07" db="EMBL/GenBank/DDBJ databases">
        <title>The yeast mating-type switching endonuclease HO is a domesticated member of an unorthodox homing genetic element family.</title>
        <authorList>
            <person name="Coughlan A.Y."/>
            <person name="Lombardi L."/>
            <person name="Braun-Galleani S."/>
            <person name="Martos A.R."/>
            <person name="Galeote V."/>
            <person name="Bigey F."/>
            <person name="Dequin S."/>
            <person name="Byrne K.P."/>
            <person name="Wolfe K.H."/>
        </authorList>
    </citation>
    <scope>NUCLEOTIDE SEQUENCE [LARGE SCALE GENOMIC DNA]</scope>
    <source>
        <strain evidence="3 4">NRRL Y-6702</strain>
    </source>
</reference>
<dbReference type="SMART" id="SM00444">
    <property type="entry name" value="GYF"/>
    <property type="match status" value="1"/>
</dbReference>
<dbReference type="OrthoDB" id="331341at2759"/>
<evidence type="ECO:0000256" key="1">
    <source>
        <dbReference type="SAM" id="MobiDB-lite"/>
    </source>
</evidence>
<dbReference type="InterPro" id="IPR003169">
    <property type="entry name" value="GYF"/>
</dbReference>
<organism evidence="3 4">
    <name type="scientific">Zygotorulaspora mrakii</name>
    <name type="common">Zygosaccharomyces mrakii</name>
    <dbReference type="NCBI Taxonomy" id="42260"/>
    <lineage>
        <taxon>Eukaryota</taxon>
        <taxon>Fungi</taxon>
        <taxon>Dikarya</taxon>
        <taxon>Ascomycota</taxon>
        <taxon>Saccharomycotina</taxon>
        <taxon>Saccharomycetes</taxon>
        <taxon>Saccharomycetales</taxon>
        <taxon>Saccharomycetaceae</taxon>
        <taxon>Zygotorulaspora</taxon>
    </lineage>
</organism>
<dbReference type="GO" id="GO:0005682">
    <property type="term" value="C:U5 snRNP"/>
    <property type="evidence" value="ECO:0007669"/>
    <property type="project" value="InterPro"/>
</dbReference>
<dbReference type="Gene3D" id="3.30.1490.40">
    <property type="match status" value="1"/>
</dbReference>
<dbReference type="InterPro" id="IPR039905">
    <property type="entry name" value="CD2BP2/Lin1"/>
</dbReference>
<proteinExistence type="predicted"/>
<accession>A0A7H9AV63</accession>
<dbReference type="AlphaFoldDB" id="A0A7H9AV63"/>
<dbReference type="RefSeq" id="XP_037141903.1">
    <property type="nucleotide sequence ID" value="XM_037286008.1"/>
</dbReference>
<feature type="compositionally biased region" description="Acidic residues" evidence="1">
    <location>
        <begin position="21"/>
        <end position="33"/>
    </location>
</feature>
<dbReference type="InterPro" id="IPR035445">
    <property type="entry name" value="GYF-like_dom_sf"/>
</dbReference>
<feature type="domain" description="GYF" evidence="2">
    <location>
        <begin position="319"/>
        <end position="377"/>
    </location>
</feature>
<feature type="region of interest" description="Disordered" evidence="1">
    <location>
        <begin position="52"/>
        <end position="111"/>
    </location>
</feature>
<dbReference type="PANTHER" id="PTHR13138:SF3">
    <property type="entry name" value="CD2 ANTIGEN CYTOPLASMIC TAIL-BINDING PROTEIN 2"/>
    <property type="match status" value="1"/>
</dbReference>
<keyword evidence="4" id="KW-1185">Reference proteome</keyword>